<dbReference type="InterPro" id="IPR001313">
    <property type="entry name" value="Pumilio_RNA-bd_rpt"/>
</dbReference>
<feature type="compositionally biased region" description="Polar residues" evidence="4">
    <location>
        <begin position="716"/>
        <end position="728"/>
    </location>
</feature>
<dbReference type="Proteomes" id="UP001341281">
    <property type="component" value="Chromosome 02"/>
</dbReference>
<evidence type="ECO:0000313" key="6">
    <source>
        <dbReference type="Proteomes" id="UP001341281"/>
    </source>
</evidence>
<dbReference type="InterPro" id="IPR011989">
    <property type="entry name" value="ARM-like"/>
</dbReference>
<feature type="region of interest" description="Disordered" evidence="4">
    <location>
        <begin position="1"/>
        <end position="89"/>
    </location>
</feature>
<feature type="compositionally biased region" description="Basic residues" evidence="4">
    <location>
        <begin position="775"/>
        <end position="785"/>
    </location>
</feature>
<dbReference type="PANTHER" id="PTHR13102">
    <property type="entry name" value="NUCLEOLAR PROTEIN 9"/>
    <property type="match status" value="1"/>
</dbReference>
<gene>
    <name evidence="5" type="ORF">U9M48_009929</name>
</gene>
<dbReference type="SUPFAM" id="SSF48371">
    <property type="entry name" value="ARM repeat"/>
    <property type="match status" value="2"/>
</dbReference>
<feature type="compositionally biased region" description="Basic and acidic residues" evidence="4">
    <location>
        <begin position="71"/>
        <end position="82"/>
    </location>
</feature>
<feature type="compositionally biased region" description="Basic residues" evidence="4">
    <location>
        <begin position="61"/>
        <end position="70"/>
    </location>
</feature>
<dbReference type="GO" id="GO:0030686">
    <property type="term" value="C:90S preribosome"/>
    <property type="evidence" value="ECO:0007669"/>
    <property type="project" value="TreeGrafter"/>
</dbReference>
<accession>A0AAQ3SSH0</accession>
<feature type="region of interest" description="Disordered" evidence="4">
    <location>
        <begin position="860"/>
        <end position="911"/>
    </location>
</feature>
<feature type="repeat" description="Pumilio" evidence="3">
    <location>
        <begin position="410"/>
        <end position="446"/>
    </location>
</feature>
<evidence type="ECO:0000256" key="3">
    <source>
        <dbReference type="PROSITE-ProRule" id="PRU00317"/>
    </source>
</evidence>
<dbReference type="EMBL" id="CP144746">
    <property type="protein sequence ID" value="WVZ59836.1"/>
    <property type="molecule type" value="Genomic_DNA"/>
</dbReference>
<feature type="compositionally biased region" description="Basic and acidic residues" evidence="4">
    <location>
        <begin position="893"/>
        <end position="911"/>
    </location>
</feature>
<evidence type="ECO:0000256" key="4">
    <source>
        <dbReference type="SAM" id="MobiDB-lite"/>
    </source>
</evidence>
<dbReference type="GO" id="GO:0000480">
    <property type="term" value="P:endonucleolytic cleavage in 5'-ETS of tricistronic rRNA transcript (SSU-rRNA, 5.8S rRNA, LSU-rRNA)"/>
    <property type="evidence" value="ECO:0007669"/>
    <property type="project" value="TreeGrafter"/>
</dbReference>
<feature type="compositionally biased region" description="Polar residues" evidence="4">
    <location>
        <begin position="687"/>
        <end position="700"/>
    </location>
</feature>
<keyword evidence="1" id="KW-0677">Repeat</keyword>
<dbReference type="GO" id="GO:0000056">
    <property type="term" value="P:ribosomal small subunit export from nucleus"/>
    <property type="evidence" value="ECO:0007669"/>
    <property type="project" value="TreeGrafter"/>
</dbReference>
<name>A0AAQ3SSH0_PASNO</name>
<keyword evidence="6" id="KW-1185">Reference proteome</keyword>
<evidence type="ECO:0000256" key="1">
    <source>
        <dbReference type="ARBA" id="ARBA00022737"/>
    </source>
</evidence>
<dbReference type="GO" id="GO:0005730">
    <property type="term" value="C:nucleolus"/>
    <property type="evidence" value="ECO:0007669"/>
    <property type="project" value="TreeGrafter"/>
</dbReference>
<dbReference type="Gene3D" id="1.25.10.10">
    <property type="entry name" value="Leucine-rich Repeat Variant"/>
    <property type="match status" value="2"/>
</dbReference>
<evidence type="ECO:0000256" key="2">
    <source>
        <dbReference type="ARBA" id="ARBA00022845"/>
    </source>
</evidence>
<dbReference type="AlphaFoldDB" id="A0AAQ3SSH0"/>
<protein>
    <recommendedName>
        <fullName evidence="7">Pumilio homolog 23</fullName>
    </recommendedName>
</protein>
<dbReference type="PANTHER" id="PTHR13102:SF0">
    <property type="entry name" value="NUCLEOLAR PROTEIN 9"/>
    <property type="match status" value="1"/>
</dbReference>
<dbReference type="GO" id="GO:0000447">
    <property type="term" value="P:endonucleolytic cleavage in ITS1 to separate SSU-rRNA from 5.8S rRNA and LSU-rRNA from tricistronic rRNA transcript (SSU-rRNA, 5.8S rRNA, LSU-rRNA)"/>
    <property type="evidence" value="ECO:0007669"/>
    <property type="project" value="TreeGrafter"/>
</dbReference>
<dbReference type="InterPro" id="IPR040000">
    <property type="entry name" value="NOP9"/>
</dbReference>
<evidence type="ECO:0000313" key="5">
    <source>
        <dbReference type="EMBL" id="WVZ59836.1"/>
    </source>
</evidence>
<feature type="compositionally biased region" description="Polar residues" evidence="4">
    <location>
        <begin position="792"/>
        <end position="805"/>
    </location>
</feature>
<dbReference type="Gene3D" id="3.90.25.10">
    <property type="entry name" value="UDP-galactose 4-epimerase, domain 1"/>
    <property type="match status" value="1"/>
</dbReference>
<dbReference type="GO" id="GO:0003723">
    <property type="term" value="F:RNA binding"/>
    <property type="evidence" value="ECO:0007669"/>
    <property type="project" value="InterPro"/>
</dbReference>
<evidence type="ECO:0008006" key="7">
    <source>
        <dbReference type="Google" id="ProtNLM"/>
    </source>
</evidence>
<sequence>MVSVGSKAMRPKGSRNYGSIDGCLDDSSQKKRGRKDKSEKPRKGGHSSSKGPSAGKPQHGKDKKQRRSKDGKKGKGRGKDNHSGSSIMVNPVNFKNQDALPSSSTSKPVQNILRKRVDPETAKYFMEISNLFDNKEIDLEERSTICANALEETRGKELELTTDAVISHTLQVLVEGCELEQLCTFLRNCIESFLVIATDKNGSHVAEAALKSLATHLEDEISRVMIEEILNKICKVIAADAAKVMSSCYGSHVLRTLLCLCKGVPLESLQDFHTTKRSAILAERLSCGTNQSRGLVPKNFENGFSAMFKSFVREMLHSAKADIATLRVDKNSSLVLQTALKLSFGDDNELHHIISILLGYDEDHTVLNGDCSEKKEEIFTLLEETSYSHLLEVIVEVAPEQLRNSMLVGPLRGSLFAISSHYCGNYVVQALISSAKTSDQMNQIWEELGPKMKELLELGKTGVVASILAACQRLETYRLESSQALAAALSSDSESPDSIVAHILFLESYLRERAYWTWPLAEKMSVLGCLMLQSIFQYPHQYIRPYVASLLAMPDDQIVQISKDSGGSRVLESFLDSSATAKRKFKVFGKLQGHYGEIAMNASGSFLVEKCFTASNFSHKEAIMAELLAVQSELSKTKHGFHLLKKLDVDRQVTYSRRPDQWRASQTSKETTHRKFEVEFGTYSKSVGQTSGEKLSSEGPTNKRKQKEKTDKITEDASNTRPNFSQEGNSKRPKPTKVTSEKESSKDLLSEGASTVFLKGSGKRKSPGFLSNKPSTKKQKHHRLASGRQDSKNFVQDSGCGTSTPFVKNAVKQKQSIAELADLAGKEKLTAAEVHKLLKPEMCEFLQIPMEARGALQPGEPRRVHHAGAGQGGAGHHRPQCAHRVPPEFRPNTADDPHKSKPDITRAKDLLGWEPKVSLHKGLPAL</sequence>
<feature type="repeat" description="Pumilio" evidence="3">
    <location>
        <begin position="590"/>
        <end position="625"/>
    </location>
</feature>
<dbReference type="PROSITE" id="PS50302">
    <property type="entry name" value="PUM"/>
    <property type="match status" value="3"/>
</dbReference>
<dbReference type="GO" id="GO:0006417">
    <property type="term" value="P:regulation of translation"/>
    <property type="evidence" value="ECO:0007669"/>
    <property type="project" value="UniProtKB-KW"/>
</dbReference>
<feature type="compositionally biased region" description="Basic and acidic residues" evidence="4">
    <location>
        <begin position="739"/>
        <end position="749"/>
    </location>
</feature>
<keyword evidence="2" id="KW-0810">Translation regulation</keyword>
<dbReference type="Pfam" id="PF22493">
    <property type="entry name" value="PUF_NOP9"/>
    <property type="match status" value="1"/>
</dbReference>
<dbReference type="GO" id="GO:0000472">
    <property type="term" value="P:endonucleolytic cleavage to generate mature 5'-end of SSU-rRNA from (SSU-rRNA, 5.8S rRNA, LSU-rRNA)"/>
    <property type="evidence" value="ECO:0007669"/>
    <property type="project" value="TreeGrafter"/>
</dbReference>
<dbReference type="InterPro" id="IPR016024">
    <property type="entry name" value="ARM-type_fold"/>
</dbReference>
<proteinExistence type="predicted"/>
<dbReference type="GO" id="GO:0030688">
    <property type="term" value="C:preribosome, small subunit precursor"/>
    <property type="evidence" value="ECO:0007669"/>
    <property type="project" value="TreeGrafter"/>
</dbReference>
<organism evidence="5 6">
    <name type="scientific">Paspalum notatum var. saurae</name>
    <dbReference type="NCBI Taxonomy" id="547442"/>
    <lineage>
        <taxon>Eukaryota</taxon>
        <taxon>Viridiplantae</taxon>
        <taxon>Streptophyta</taxon>
        <taxon>Embryophyta</taxon>
        <taxon>Tracheophyta</taxon>
        <taxon>Spermatophyta</taxon>
        <taxon>Magnoliopsida</taxon>
        <taxon>Liliopsida</taxon>
        <taxon>Poales</taxon>
        <taxon>Poaceae</taxon>
        <taxon>PACMAD clade</taxon>
        <taxon>Panicoideae</taxon>
        <taxon>Andropogonodae</taxon>
        <taxon>Paspaleae</taxon>
        <taxon>Paspalinae</taxon>
        <taxon>Paspalum</taxon>
    </lineage>
</organism>
<feature type="region of interest" description="Disordered" evidence="4">
    <location>
        <begin position="687"/>
        <end position="805"/>
    </location>
</feature>
<reference evidence="5 6" key="1">
    <citation type="submission" date="2024-02" db="EMBL/GenBank/DDBJ databases">
        <title>High-quality chromosome-scale genome assembly of Pensacola bahiagrass (Paspalum notatum Flugge var. saurae).</title>
        <authorList>
            <person name="Vega J.M."/>
            <person name="Podio M."/>
            <person name="Orjuela J."/>
            <person name="Siena L.A."/>
            <person name="Pessino S.C."/>
            <person name="Combes M.C."/>
            <person name="Mariac C."/>
            <person name="Albertini E."/>
            <person name="Pupilli F."/>
            <person name="Ortiz J.P.A."/>
            <person name="Leblanc O."/>
        </authorList>
    </citation>
    <scope>NUCLEOTIDE SEQUENCE [LARGE SCALE GENOMIC DNA]</scope>
    <source>
        <strain evidence="5">R1</strain>
        <tissue evidence="5">Leaf</tissue>
    </source>
</reference>
<feature type="repeat" description="Pumilio" evidence="3">
    <location>
        <begin position="549"/>
        <end position="589"/>
    </location>
</feature>
<dbReference type="SMART" id="SM00025">
    <property type="entry name" value="Pumilio"/>
    <property type="match status" value="7"/>
</dbReference>